<feature type="domain" description="Carboxylesterase type B" evidence="7">
    <location>
        <begin position="107"/>
        <end position="618"/>
    </location>
</feature>
<dbReference type="EnsemblMetazoa" id="XM_038019122.1">
    <property type="protein sequence ID" value="XP_037875050.1"/>
    <property type="gene ID" value="GeneID_733006"/>
</dbReference>
<keyword evidence="9" id="KW-1185">Reference proteome</keyword>
<evidence type="ECO:0000256" key="6">
    <source>
        <dbReference type="SAM" id="MobiDB-lite"/>
    </source>
</evidence>
<evidence type="ECO:0000256" key="1">
    <source>
        <dbReference type="ARBA" id="ARBA00005964"/>
    </source>
</evidence>
<keyword evidence="2" id="KW-0719">Serine esterase</keyword>
<sequence>MAKNFEELLVLKKTALRYLIARESRLLALGKRPINKKIANFVRTQEGNTAWTSFLDTLNEDLTRNIHIFEWKVSGGHKHCNMIKRVPVCESVINYKIPISGGRMSESPLVTVEQGQLQGRIVNSPSGKAFYSFQGIPYAKPPLGSLRFKAPQPPEPWDGIRDATAEGNVCAQIDPVFAKSYVGDENCLFLNVYTPSTDGAFLPVMIWIHGGGFKWGSGNTNLYGPDFLVDRDVVVVTINYRCGALGFLSLNTPEVPGNAGIKDIVQAIRWVKDNIHHFGGNAGNLTIFGESAGARAVSLLTASPLTKNLISKAIIQSGNALSSRAFQRDPLQSAKALARSLGCEAEDVDEILEFLIATPAKDLVEADEKLNSLQKVLETSNNLFGLVIEKEFPGVEAVISEPFINILTSGRTANIPILVGTTSLEYACERKTDDLQELIPADLNIDRNSEEALAIVEEIKKLYFKGNHTGVESLPEYFHLLSDKLINLDTHRYIKYLLQVTNRPIYYYRFDYVGELNIAQKIFFSLGLKYAMHMDELGYLFKNDFQKDVEPTPEDIKMRERIVRLWTNFAKSGNPIPDENHYLNTNWLPVTNDNLYCLNLNSELTLISNPDQEKMDFWEKIYDKHYRIWDETTNQSKNEPQIDTFKKEPEIDTYQNESEIDTCKKETEIDTYKNEPEIDAPKHEPEIVSVIETVVITQVMNKETSVSEERTEVVSDSDQIDRAEVETQITTTTLLENNDGSQTLIVTEKTETPEQAPSVKEMILEFSEPAQLESNEHKPVNDHINTNGVDKKARTSNEIKMVHNSNGAPKDVIRANDPPEDDLPKNIGVNKFVSFFESLGGKK</sequence>
<feature type="region of interest" description="Disordered" evidence="6">
    <location>
        <begin position="803"/>
        <end position="825"/>
    </location>
</feature>
<dbReference type="InterPro" id="IPR019826">
    <property type="entry name" value="Carboxylesterase_B_AS"/>
</dbReference>
<dbReference type="GO" id="GO:0052689">
    <property type="term" value="F:carboxylic ester hydrolase activity"/>
    <property type="evidence" value="ECO:0007669"/>
    <property type="project" value="UniProtKB-KW"/>
</dbReference>
<keyword evidence="4" id="KW-1015">Disulfide bond</keyword>
<evidence type="ECO:0000313" key="9">
    <source>
        <dbReference type="Proteomes" id="UP000005204"/>
    </source>
</evidence>
<proteinExistence type="inferred from homology"/>
<evidence type="ECO:0000256" key="3">
    <source>
        <dbReference type="ARBA" id="ARBA00022801"/>
    </source>
</evidence>
<dbReference type="SUPFAM" id="SSF53474">
    <property type="entry name" value="alpha/beta-Hydrolases"/>
    <property type="match status" value="1"/>
</dbReference>
<gene>
    <name evidence="8" type="primary">733006</name>
</gene>
<organism evidence="8 9">
    <name type="scientific">Bombyx mori</name>
    <name type="common">Silk moth</name>
    <dbReference type="NCBI Taxonomy" id="7091"/>
    <lineage>
        <taxon>Eukaryota</taxon>
        <taxon>Metazoa</taxon>
        <taxon>Ecdysozoa</taxon>
        <taxon>Arthropoda</taxon>
        <taxon>Hexapoda</taxon>
        <taxon>Insecta</taxon>
        <taxon>Pterygota</taxon>
        <taxon>Neoptera</taxon>
        <taxon>Endopterygota</taxon>
        <taxon>Lepidoptera</taxon>
        <taxon>Glossata</taxon>
        <taxon>Ditrysia</taxon>
        <taxon>Bombycoidea</taxon>
        <taxon>Bombycidae</taxon>
        <taxon>Bombycinae</taxon>
        <taxon>Bombyx</taxon>
    </lineage>
</organism>
<keyword evidence="3" id="KW-0378">Hydrolase</keyword>
<protein>
    <recommendedName>
        <fullName evidence="7">Carboxylesterase type B domain-containing protein</fullName>
    </recommendedName>
</protein>
<evidence type="ECO:0000256" key="2">
    <source>
        <dbReference type="ARBA" id="ARBA00022487"/>
    </source>
</evidence>
<dbReference type="Pfam" id="PF00135">
    <property type="entry name" value="COesterase"/>
    <property type="match status" value="1"/>
</dbReference>
<name>A0A8R2M7F2_BOMMO</name>
<keyword evidence="5" id="KW-0325">Glycoprotein</keyword>
<evidence type="ECO:0000256" key="4">
    <source>
        <dbReference type="ARBA" id="ARBA00023157"/>
    </source>
</evidence>
<comment type="similarity">
    <text evidence="1">Belongs to the type-B carboxylesterase/lipase family.</text>
</comment>
<evidence type="ECO:0000313" key="8">
    <source>
        <dbReference type="EnsemblMetazoa" id="XP_037875050.1"/>
    </source>
</evidence>
<dbReference type="Proteomes" id="UP000005204">
    <property type="component" value="Unassembled WGS sequence"/>
</dbReference>
<reference evidence="9" key="1">
    <citation type="journal article" date="2008" name="Insect Biochem. Mol. Biol.">
        <title>The genome of a lepidopteran model insect, the silkworm Bombyx mori.</title>
        <authorList>
            <consortium name="International Silkworm Genome Consortium"/>
        </authorList>
    </citation>
    <scope>NUCLEOTIDE SEQUENCE [LARGE SCALE GENOMIC DNA]</scope>
    <source>
        <strain evidence="9">p50T</strain>
    </source>
</reference>
<evidence type="ECO:0000259" key="7">
    <source>
        <dbReference type="Pfam" id="PF00135"/>
    </source>
</evidence>
<reference evidence="8" key="2">
    <citation type="submission" date="2022-06" db="UniProtKB">
        <authorList>
            <consortium name="EnsemblMetazoa"/>
        </authorList>
    </citation>
    <scope>IDENTIFICATION</scope>
    <source>
        <strain evidence="8">p50T (Dazao)</strain>
    </source>
</reference>
<evidence type="ECO:0000256" key="5">
    <source>
        <dbReference type="ARBA" id="ARBA00023180"/>
    </source>
</evidence>
<dbReference type="PANTHER" id="PTHR43142">
    <property type="entry name" value="CARBOXYLIC ESTER HYDROLASE"/>
    <property type="match status" value="1"/>
</dbReference>
<dbReference type="PROSITE" id="PS00122">
    <property type="entry name" value="CARBOXYLESTERASE_B_1"/>
    <property type="match status" value="1"/>
</dbReference>
<dbReference type="PANTHER" id="PTHR43142:SF1">
    <property type="entry name" value="CARBOXYLIC ESTER HYDROLASE"/>
    <property type="match status" value="1"/>
</dbReference>
<accession>A0A8R2M7F2</accession>
<dbReference type="InterPro" id="IPR002018">
    <property type="entry name" value="CarbesteraseB"/>
</dbReference>
<dbReference type="Gene3D" id="3.40.50.1820">
    <property type="entry name" value="alpha/beta hydrolase"/>
    <property type="match status" value="1"/>
</dbReference>
<dbReference type="AlphaFoldDB" id="A0A8R2M7F2"/>
<dbReference type="InterPro" id="IPR029058">
    <property type="entry name" value="AB_hydrolase_fold"/>
</dbReference>